<dbReference type="InParanoid" id="A0A6P6GA26"/>
<accession>A0A6P6GA26</accession>
<keyword evidence="4 6" id="KW-1133">Transmembrane helix</keyword>
<sequence>MGERWSVFVGELKRVSFIAAPMVAVTVMQYLLQFASVMMVGHLDELSLSGVSIATSFTSVTGFSFLFGLAGALETLCGQAYGAEQYQKLGIYTYASIISLILVCLPVSLLWLFTEKILRLTGQDPSISFVAQKYSIYLIPNLFPYAILQSLIRYFQTQGLILPMFFSSLATLCFHVPLCWVLVFKLELEILGAALAINLSYWLNVILLGFYMKFSSSCEKTRAVFSKEVFLSIKEFFRFAIPSATMVCLEWWSYEVLILLSGLVPNPKLETSVLSICFSITYLHYNIPYGFGATASTLVAHELGAGHAKTAKVAVCAVMVLAVLETVIVSATLFFSRHRLGYAFSNDREIVDHVADISPLISLSIIMDGLQVVFSGVARGIGWQHIGTYINLGAYYLVGTPVGVVLAFVFHLRGKGLWIGLVTGSTVQALLFATKTSLTHWQKQASKARERILEGDCNTPTQTTSEFVHVDRG</sequence>
<evidence type="ECO:0000313" key="8">
    <source>
        <dbReference type="RefSeq" id="XP_024930983.3"/>
    </source>
</evidence>
<proteinExistence type="inferred from homology"/>
<dbReference type="InterPro" id="IPR045069">
    <property type="entry name" value="MATE_euk"/>
</dbReference>
<gene>
    <name evidence="8" type="primary">LOC107421314</name>
</gene>
<dbReference type="GO" id="GO:0015297">
    <property type="term" value="F:antiporter activity"/>
    <property type="evidence" value="ECO:0007669"/>
    <property type="project" value="InterPro"/>
</dbReference>
<protein>
    <recommendedName>
        <fullName evidence="6">Protein DETOXIFICATION</fullName>
    </recommendedName>
    <alternativeName>
        <fullName evidence="6">Multidrug and toxic compound extrusion protein</fullName>
    </alternativeName>
</protein>
<reference evidence="8" key="1">
    <citation type="submission" date="2025-08" db="UniProtKB">
        <authorList>
            <consortium name="RefSeq"/>
        </authorList>
    </citation>
    <scope>IDENTIFICATION</scope>
    <source>
        <tissue evidence="8">Seedling</tissue>
    </source>
</reference>
<dbReference type="Pfam" id="PF01554">
    <property type="entry name" value="MatE"/>
    <property type="match status" value="2"/>
</dbReference>
<dbReference type="GO" id="GO:0016020">
    <property type="term" value="C:membrane"/>
    <property type="evidence" value="ECO:0007669"/>
    <property type="project" value="UniProtKB-SubCell"/>
</dbReference>
<feature type="transmembrane region" description="Helical" evidence="6">
    <location>
        <begin position="190"/>
        <end position="212"/>
    </location>
</feature>
<dbReference type="InterPro" id="IPR002528">
    <property type="entry name" value="MATE_fam"/>
</dbReference>
<dbReference type="CDD" id="cd13132">
    <property type="entry name" value="MATE_eukaryotic"/>
    <property type="match status" value="1"/>
</dbReference>
<keyword evidence="7" id="KW-1185">Reference proteome</keyword>
<dbReference type="RefSeq" id="XP_024930983.3">
    <property type="nucleotide sequence ID" value="XM_025075215.3"/>
</dbReference>
<evidence type="ECO:0000256" key="1">
    <source>
        <dbReference type="ARBA" id="ARBA00004141"/>
    </source>
</evidence>
<feature type="transmembrane region" description="Helical" evidence="6">
    <location>
        <begin position="134"/>
        <end position="152"/>
    </location>
</feature>
<feature type="transmembrane region" description="Helical" evidence="6">
    <location>
        <begin position="389"/>
        <end position="410"/>
    </location>
</feature>
<dbReference type="GO" id="GO:0042910">
    <property type="term" value="F:xenobiotic transmembrane transporter activity"/>
    <property type="evidence" value="ECO:0007669"/>
    <property type="project" value="InterPro"/>
</dbReference>
<feature type="transmembrane region" description="Helical" evidence="6">
    <location>
        <begin position="357"/>
        <end position="377"/>
    </location>
</feature>
<evidence type="ECO:0000256" key="5">
    <source>
        <dbReference type="ARBA" id="ARBA00023136"/>
    </source>
</evidence>
<evidence type="ECO:0000256" key="2">
    <source>
        <dbReference type="ARBA" id="ARBA00010199"/>
    </source>
</evidence>
<feature type="transmembrane region" description="Helical" evidence="6">
    <location>
        <begin position="52"/>
        <end position="77"/>
    </location>
</feature>
<dbReference type="Proteomes" id="UP001652623">
    <property type="component" value="Chromosome 5"/>
</dbReference>
<evidence type="ECO:0000256" key="6">
    <source>
        <dbReference type="RuleBase" id="RU004914"/>
    </source>
</evidence>
<feature type="transmembrane region" description="Helical" evidence="6">
    <location>
        <begin position="416"/>
        <end position="434"/>
    </location>
</feature>
<feature type="transmembrane region" description="Helical" evidence="6">
    <location>
        <begin position="313"/>
        <end position="337"/>
    </location>
</feature>
<dbReference type="FunCoup" id="A0A6P6GA26">
    <property type="interactions" value="347"/>
</dbReference>
<feature type="transmembrane region" description="Helical" evidence="6">
    <location>
        <begin position="89"/>
        <end position="114"/>
    </location>
</feature>
<dbReference type="AlphaFoldDB" id="A0A6P6GA26"/>
<keyword evidence="3 6" id="KW-0812">Transmembrane</keyword>
<feature type="transmembrane region" description="Helical" evidence="6">
    <location>
        <begin position="164"/>
        <end position="184"/>
    </location>
</feature>
<name>A0A6P6GA26_ZIZJJ</name>
<dbReference type="PANTHER" id="PTHR11206">
    <property type="entry name" value="MULTIDRUG RESISTANCE PROTEIN"/>
    <property type="match status" value="1"/>
</dbReference>
<keyword evidence="5 6" id="KW-0472">Membrane</keyword>
<evidence type="ECO:0000256" key="3">
    <source>
        <dbReference type="ARBA" id="ARBA00022692"/>
    </source>
</evidence>
<comment type="subcellular location">
    <subcellularLocation>
        <location evidence="1">Membrane</location>
        <topology evidence="1">Multi-pass membrane protein</topology>
    </subcellularLocation>
</comment>
<comment type="similarity">
    <text evidence="2 6">Belongs to the multi antimicrobial extrusion (MATE) (TC 2.A.66.1) family.</text>
</comment>
<organism evidence="7 8">
    <name type="scientific">Ziziphus jujuba</name>
    <name type="common">Chinese jujube</name>
    <name type="synonym">Ziziphus sativa</name>
    <dbReference type="NCBI Taxonomy" id="326968"/>
    <lineage>
        <taxon>Eukaryota</taxon>
        <taxon>Viridiplantae</taxon>
        <taxon>Streptophyta</taxon>
        <taxon>Embryophyta</taxon>
        <taxon>Tracheophyta</taxon>
        <taxon>Spermatophyta</taxon>
        <taxon>Magnoliopsida</taxon>
        <taxon>eudicotyledons</taxon>
        <taxon>Gunneridae</taxon>
        <taxon>Pentapetalae</taxon>
        <taxon>rosids</taxon>
        <taxon>fabids</taxon>
        <taxon>Rosales</taxon>
        <taxon>Rhamnaceae</taxon>
        <taxon>Paliureae</taxon>
        <taxon>Ziziphus</taxon>
    </lineage>
</organism>
<evidence type="ECO:0000256" key="4">
    <source>
        <dbReference type="ARBA" id="ARBA00022989"/>
    </source>
</evidence>
<evidence type="ECO:0000313" key="7">
    <source>
        <dbReference type="Proteomes" id="UP001652623"/>
    </source>
</evidence>
<dbReference type="KEGG" id="zju:107421314"/>
<dbReference type="NCBIfam" id="TIGR00797">
    <property type="entry name" value="matE"/>
    <property type="match status" value="1"/>
</dbReference>
<dbReference type="GO" id="GO:1990961">
    <property type="term" value="P:xenobiotic detoxification by transmembrane export across the plasma membrane"/>
    <property type="evidence" value="ECO:0007669"/>
    <property type="project" value="InterPro"/>
</dbReference>
<dbReference type="GeneID" id="107421314"/>
<feature type="transmembrane region" description="Helical" evidence="6">
    <location>
        <begin position="12"/>
        <end position="32"/>
    </location>
</feature>